<gene>
    <name evidence="1" type="ORF">FZC84_18635</name>
</gene>
<reference evidence="1 2" key="1">
    <citation type="submission" date="2019-08" db="EMBL/GenBank/DDBJ databases">
        <title>Bacillus genomes from the desert of Cuatro Cienegas, Coahuila.</title>
        <authorList>
            <person name="Olmedo-Alvarez G."/>
        </authorList>
    </citation>
    <scope>NUCLEOTIDE SEQUENCE [LARGE SCALE GENOMIC DNA]</scope>
    <source>
        <strain evidence="1 2">CH128b_4D</strain>
    </source>
</reference>
<comment type="caution">
    <text evidence="1">The sequence shown here is derived from an EMBL/GenBank/DDBJ whole genome shotgun (WGS) entry which is preliminary data.</text>
</comment>
<protein>
    <submittedName>
        <fullName evidence="1">Uncharacterized protein</fullName>
    </submittedName>
</protein>
<organism evidence="1 2">
    <name type="scientific">Rossellomorea vietnamensis</name>
    <dbReference type="NCBI Taxonomy" id="218284"/>
    <lineage>
        <taxon>Bacteria</taxon>
        <taxon>Bacillati</taxon>
        <taxon>Bacillota</taxon>
        <taxon>Bacilli</taxon>
        <taxon>Bacillales</taxon>
        <taxon>Bacillaceae</taxon>
        <taxon>Rossellomorea</taxon>
    </lineage>
</organism>
<sequence>MFKVKCRSCNGESFVQASDYINLRPLNKRMTLGSEKVYTICVKCGEVASIKVQNPEKLK</sequence>
<dbReference type="EMBL" id="VTEG01000019">
    <property type="protein sequence ID" value="TYR97542.1"/>
    <property type="molecule type" value="Genomic_DNA"/>
</dbReference>
<name>A0A5D4M7A1_9BACI</name>
<evidence type="ECO:0000313" key="1">
    <source>
        <dbReference type="EMBL" id="TYR97542.1"/>
    </source>
</evidence>
<evidence type="ECO:0000313" key="2">
    <source>
        <dbReference type="Proteomes" id="UP000325182"/>
    </source>
</evidence>
<dbReference type="Proteomes" id="UP000325182">
    <property type="component" value="Unassembled WGS sequence"/>
</dbReference>
<proteinExistence type="predicted"/>
<accession>A0A5D4M7A1</accession>
<dbReference type="AlphaFoldDB" id="A0A5D4M7A1"/>